<name>A0A0A3J4Y6_9BACL</name>
<evidence type="ECO:0000256" key="1">
    <source>
        <dbReference type="SAM" id="Phobius"/>
    </source>
</evidence>
<accession>A0A0A3J4Y6</accession>
<protein>
    <submittedName>
        <fullName evidence="2">Membrane protein</fullName>
    </submittedName>
</protein>
<dbReference type="eggNOG" id="ENOG5030C7F">
    <property type="taxonomic scope" value="Bacteria"/>
</dbReference>
<evidence type="ECO:0000313" key="2">
    <source>
        <dbReference type="EMBL" id="KGR90223.1"/>
    </source>
</evidence>
<proteinExistence type="predicted"/>
<sequence length="58" mass="6776">MFLAFILLAAFCLFIGFKTKRMFYLTVPVIAFIVYFIVQIAMVPLPFMDTVKFIFSLQ</sequence>
<dbReference type="RefSeq" id="WP_036177362.1">
    <property type="nucleotide sequence ID" value="NZ_AVCZ01000023.1"/>
</dbReference>
<reference evidence="2 3" key="1">
    <citation type="submission" date="2014-02" db="EMBL/GenBank/DDBJ databases">
        <title>Draft genome sequence of Lysinibacillus massiliensis CCUG 49529.</title>
        <authorList>
            <person name="Zhang F."/>
            <person name="Wang G."/>
            <person name="Zhang L."/>
        </authorList>
    </citation>
    <scope>NUCLEOTIDE SEQUENCE [LARGE SCALE GENOMIC DNA]</scope>
    <source>
        <strain evidence="2 3">CCUG 49529</strain>
    </source>
</reference>
<keyword evidence="1" id="KW-0472">Membrane</keyword>
<keyword evidence="3" id="KW-1185">Reference proteome</keyword>
<gene>
    <name evidence="2" type="ORF">CD30_12710</name>
</gene>
<dbReference type="Proteomes" id="UP000030595">
    <property type="component" value="Unassembled WGS sequence"/>
</dbReference>
<organism evidence="2 3">
    <name type="scientific">Ureibacillus massiliensis 4400831 = CIP 108448 = CCUG 49529</name>
    <dbReference type="NCBI Taxonomy" id="1211035"/>
    <lineage>
        <taxon>Bacteria</taxon>
        <taxon>Bacillati</taxon>
        <taxon>Bacillota</taxon>
        <taxon>Bacilli</taxon>
        <taxon>Bacillales</taxon>
        <taxon>Caryophanaceae</taxon>
        <taxon>Ureibacillus</taxon>
    </lineage>
</organism>
<dbReference type="EMBL" id="JPVQ01000023">
    <property type="protein sequence ID" value="KGR90223.1"/>
    <property type="molecule type" value="Genomic_DNA"/>
</dbReference>
<keyword evidence="1" id="KW-1133">Transmembrane helix</keyword>
<comment type="caution">
    <text evidence="2">The sequence shown here is derived from an EMBL/GenBank/DDBJ whole genome shotgun (WGS) entry which is preliminary data.</text>
</comment>
<feature type="transmembrane region" description="Helical" evidence="1">
    <location>
        <begin position="26"/>
        <end position="48"/>
    </location>
</feature>
<keyword evidence="1" id="KW-0812">Transmembrane</keyword>
<evidence type="ECO:0000313" key="3">
    <source>
        <dbReference type="Proteomes" id="UP000030595"/>
    </source>
</evidence>
<dbReference type="AlphaFoldDB" id="A0A0A3J4Y6"/>